<dbReference type="InterPro" id="IPR014729">
    <property type="entry name" value="Rossmann-like_a/b/a_fold"/>
</dbReference>
<dbReference type="Pfam" id="PF00582">
    <property type="entry name" value="Usp"/>
    <property type="match status" value="1"/>
</dbReference>
<protein>
    <recommendedName>
        <fullName evidence="5">Universal stress protein</fullName>
    </recommendedName>
</protein>
<dbReference type="Proteomes" id="UP000636949">
    <property type="component" value="Unassembled WGS sequence"/>
</dbReference>
<evidence type="ECO:0000313" key="8">
    <source>
        <dbReference type="Proteomes" id="UP000636949"/>
    </source>
</evidence>
<reference evidence="7" key="1">
    <citation type="journal article" date="2014" name="Int. J. Syst. Evol. Microbiol.">
        <title>Complete genome sequence of Corynebacterium casei LMG S-19264T (=DSM 44701T), isolated from a smear-ripened cheese.</title>
        <authorList>
            <consortium name="US DOE Joint Genome Institute (JGI-PGF)"/>
            <person name="Walter F."/>
            <person name="Albersmeier A."/>
            <person name="Kalinowski J."/>
            <person name="Ruckert C."/>
        </authorList>
    </citation>
    <scope>NUCLEOTIDE SEQUENCE</scope>
    <source>
        <strain evidence="7">CGMCC 1.15758</strain>
    </source>
</reference>
<dbReference type="AlphaFoldDB" id="A0A8J2Z395"/>
<dbReference type="InterPro" id="IPR006016">
    <property type="entry name" value="UspA"/>
</dbReference>
<accession>A0A8J2Z395</accession>
<organism evidence="7 8">
    <name type="scientific">Cysteiniphilum litorale</name>
    <dbReference type="NCBI Taxonomy" id="2056700"/>
    <lineage>
        <taxon>Bacteria</taxon>
        <taxon>Pseudomonadati</taxon>
        <taxon>Pseudomonadota</taxon>
        <taxon>Gammaproteobacteria</taxon>
        <taxon>Thiotrichales</taxon>
        <taxon>Fastidiosibacteraceae</taxon>
        <taxon>Cysteiniphilum</taxon>
    </lineage>
</organism>
<dbReference type="InterPro" id="IPR006015">
    <property type="entry name" value="Universal_stress_UspA"/>
</dbReference>
<dbReference type="CDD" id="cd00293">
    <property type="entry name" value="USP-like"/>
    <property type="match status" value="1"/>
</dbReference>
<evidence type="ECO:0000256" key="1">
    <source>
        <dbReference type="ARBA" id="ARBA00004496"/>
    </source>
</evidence>
<evidence type="ECO:0000313" key="7">
    <source>
        <dbReference type="EMBL" id="GGF94128.1"/>
    </source>
</evidence>
<sequence>MKNYKHILLATDLHADNKPVIEQAVALAKRNNAKLSVVNVLPHIPYYMASGVPSISDLEDYLEEENLKHLKALEAQIDLEADFHLLHGSPKRKIVKLAEELNCDIVVIGSHGRYGVERFIGSTANGVLQRAHCDVLVIRIGQPK</sequence>
<dbReference type="PIRSF" id="PIRSF006276">
    <property type="entry name" value="UspA"/>
    <property type="match status" value="1"/>
</dbReference>
<dbReference type="EMBL" id="BMJS01000007">
    <property type="protein sequence ID" value="GGF94128.1"/>
    <property type="molecule type" value="Genomic_DNA"/>
</dbReference>
<evidence type="ECO:0000259" key="6">
    <source>
        <dbReference type="Pfam" id="PF00582"/>
    </source>
</evidence>
<comment type="subunit">
    <text evidence="3">Homodimer.</text>
</comment>
<evidence type="ECO:0000256" key="4">
    <source>
        <dbReference type="ARBA" id="ARBA00022490"/>
    </source>
</evidence>
<dbReference type="RefSeq" id="WP_157968199.1">
    <property type="nucleotide sequence ID" value="NZ_BMJS01000007.1"/>
</dbReference>
<keyword evidence="8" id="KW-1185">Reference proteome</keyword>
<reference evidence="7" key="2">
    <citation type="submission" date="2020-09" db="EMBL/GenBank/DDBJ databases">
        <authorList>
            <person name="Sun Q."/>
            <person name="Zhou Y."/>
        </authorList>
    </citation>
    <scope>NUCLEOTIDE SEQUENCE</scope>
    <source>
        <strain evidence="7">CGMCC 1.15758</strain>
    </source>
</reference>
<keyword evidence="4 5" id="KW-0963">Cytoplasm</keyword>
<feature type="domain" description="UspA" evidence="6">
    <location>
        <begin position="4"/>
        <end position="139"/>
    </location>
</feature>
<name>A0A8J2Z395_9GAMM</name>
<gene>
    <name evidence="7" type="ORF">GCM10010995_09190</name>
</gene>
<dbReference type="PRINTS" id="PR01438">
    <property type="entry name" value="UNVRSLSTRESS"/>
</dbReference>
<evidence type="ECO:0000256" key="3">
    <source>
        <dbReference type="ARBA" id="ARBA00011738"/>
    </source>
</evidence>
<proteinExistence type="inferred from homology"/>
<dbReference type="PANTHER" id="PTHR46268">
    <property type="entry name" value="STRESS RESPONSE PROTEIN NHAX"/>
    <property type="match status" value="1"/>
</dbReference>
<dbReference type="Gene3D" id="3.40.50.620">
    <property type="entry name" value="HUPs"/>
    <property type="match status" value="1"/>
</dbReference>
<evidence type="ECO:0000256" key="5">
    <source>
        <dbReference type="PIRNR" id="PIRNR006276"/>
    </source>
</evidence>
<dbReference type="PANTHER" id="PTHR46268:SF23">
    <property type="entry name" value="UNIVERSAL STRESS PROTEIN A-RELATED"/>
    <property type="match status" value="1"/>
</dbReference>
<dbReference type="GO" id="GO:0005737">
    <property type="term" value="C:cytoplasm"/>
    <property type="evidence" value="ECO:0007669"/>
    <property type="project" value="UniProtKB-SubCell"/>
</dbReference>
<comment type="similarity">
    <text evidence="2 5">Belongs to the universal stress protein A family.</text>
</comment>
<dbReference type="SUPFAM" id="SSF52402">
    <property type="entry name" value="Adenine nucleotide alpha hydrolases-like"/>
    <property type="match status" value="1"/>
</dbReference>
<evidence type="ECO:0000256" key="2">
    <source>
        <dbReference type="ARBA" id="ARBA00008791"/>
    </source>
</evidence>
<comment type="caution">
    <text evidence="7">The sequence shown here is derived from an EMBL/GenBank/DDBJ whole genome shotgun (WGS) entry which is preliminary data.</text>
</comment>
<dbReference type="OrthoDB" id="9792500at2"/>
<comment type="subcellular location">
    <subcellularLocation>
        <location evidence="1 5">Cytoplasm</location>
    </subcellularLocation>
</comment>